<reference evidence="1" key="1">
    <citation type="submission" date="2014-09" db="EMBL/GenBank/DDBJ databases">
        <authorList>
            <person name="Magalhaes I.L.F."/>
            <person name="Oliveira U."/>
            <person name="Santos F.R."/>
            <person name="Vidigal T.H.D.A."/>
            <person name="Brescovit A.D."/>
            <person name="Santos A.J."/>
        </authorList>
    </citation>
    <scope>NUCLEOTIDE SEQUENCE</scope>
    <source>
        <tissue evidence="1">Shoot tissue taken approximately 20 cm above the soil surface</tissue>
    </source>
</reference>
<dbReference type="EMBL" id="GBRH01248647">
    <property type="protein sequence ID" value="JAD49248.1"/>
    <property type="molecule type" value="Transcribed_RNA"/>
</dbReference>
<accession>A0A0A9AHB1</accession>
<proteinExistence type="predicted"/>
<protein>
    <submittedName>
        <fullName evidence="1">Uncharacterized protein</fullName>
    </submittedName>
</protein>
<name>A0A0A9AHB1_ARUDO</name>
<sequence length="44" mass="4547">MERERSKLPDGLNATRAANSDALSVLTAAAAWSPTGSFVAREAG</sequence>
<evidence type="ECO:0000313" key="1">
    <source>
        <dbReference type="EMBL" id="JAD49248.1"/>
    </source>
</evidence>
<dbReference type="AlphaFoldDB" id="A0A0A9AHB1"/>
<organism evidence="1">
    <name type="scientific">Arundo donax</name>
    <name type="common">Giant reed</name>
    <name type="synonym">Donax arundinaceus</name>
    <dbReference type="NCBI Taxonomy" id="35708"/>
    <lineage>
        <taxon>Eukaryota</taxon>
        <taxon>Viridiplantae</taxon>
        <taxon>Streptophyta</taxon>
        <taxon>Embryophyta</taxon>
        <taxon>Tracheophyta</taxon>
        <taxon>Spermatophyta</taxon>
        <taxon>Magnoliopsida</taxon>
        <taxon>Liliopsida</taxon>
        <taxon>Poales</taxon>
        <taxon>Poaceae</taxon>
        <taxon>PACMAD clade</taxon>
        <taxon>Arundinoideae</taxon>
        <taxon>Arundineae</taxon>
        <taxon>Arundo</taxon>
    </lineage>
</organism>
<reference evidence="1" key="2">
    <citation type="journal article" date="2015" name="Data Brief">
        <title>Shoot transcriptome of the giant reed, Arundo donax.</title>
        <authorList>
            <person name="Barrero R.A."/>
            <person name="Guerrero F.D."/>
            <person name="Moolhuijzen P."/>
            <person name="Goolsby J.A."/>
            <person name="Tidwell J."/>
            <person name="Bellgard S.E."/>
            <person name="Bellgard M.I."/>
        </authorList>
    </citation>
    <scope>NUCLEOTIDE SEQUENCE</scope>
    <source>
        <tissue evidence="1">Shoot tissue taken approximately 20 cm above the soil surface</tissue>
    </source>
</reference>